<dbReference type="Gene3D" id="1.20.1270.180">
    <property type="match status" value="1"/>
</dbReference>
<evidence type="ECO:0000313" key="3">
    <source>
        <dbReference type="EMBL" id="RJE85976.1"/>
    </source>
</evidence>
<proteinExistence type="predicted"/>
<name>A0A418SYG0_9RHOB</name>
<dbReference type="InterPro" id="IPR009739">
    <property type="entry name" value="LprI-like_N"/>
</dbReference>
<gene>
    <name evidence="3" type="ORF">D3P04_08860</name>
</gene>
<protein>
    <submittedName>
        <fullName evidence="3">DUF1311 domain-containing protein</fullName>
    </submittedName>
</protein>
<feature type="signal peptide" evidence="1">
    <location>
        <begin position="1"/>
        <end position="20"/>
    </location>
</feature>
<dbReference type="EMBL" id="QZCG01000005">
    <property type="protein sequence ID" value="RJE85976.1"/>
    <property type="molecule type" value="Genomic_DNA"/>
</dbReference>
<dbReference type="Proteomes" id="UP000284202">
    <property type="component" value="Unassembled WGS sequence"/>
</dbReference>
<keyword evidence="1" id="KW-0732">Signal</keyword>
<feature type="domain" description="Lysozyme inhibitor LprI-like N-terminal" evidence="2">
    <location>
        <begin position="23"/>
        <end position="115"/>
    </location>
</feature>
<evidence type="ECO:0000256" key="1">
    <source>
        <dbReference type="SAM" id="SignalP"/>
    </source>
</evidence>
<dbReference type="OrthoDB" id="7340239at2"/>
<evidence type="ECO:0000313" key="4">
    <source>
        <dbReference type="Proteomes" id="UP000284202"/>
    </source>
</evidence>
<keyword evidence="4" id="KW-1185">Reference proteome</keyword>
<dbReference type="PANTHER" id="PTHR39176:SF1">
    <property type="entry name" value="PERIPLASMIC PROTEIN"/>
    <property type="match status" value="1"/>
</dbReference>
<evidence type="ECO:0000259" key="2">
    <source>
        <dbReference type="Pfam" id="PF07007"/>
    </source>
</evidence>
<dbReference type="PANTHER" id="PTHR39176">
    <property type="entry name" value="PERIPLASMIC PROTEIN-RELATED"/>
    <property type="match status" value="1"/>
</dbReference>
<organism evidence="3 4">
    <name type="scientific">Paracoccus onubensis</name>
    <dbReference type="NCBI Taxonomy" id="1675788"/>
    <lineage>
        <taxon>Bacteria</taxon>
        <taxon>Pseudomonadati</taxon>
        <taxon>Pseudomonadota</taxon>
        <taxon>Alphaproteobacteria</taxon>
        <taxon>Rhodobacterales</taxon>
        <taxon>Paracoccaceae</taxon>
        <taxon>Paracoccus</taxon>
    </lineage>
</organism>
<accession>A0A418SYG0</accession>
<feature type="chain" id="PRO_5019280791" evidence="1">
    <location>
        <begin position="21"/>
        <end position="134"/>
    </location>
</feature>
<sequence>MKHVLLSSAFIALTLHPVHADQCEDAADQATMTECAQKAYQASDAELNRIYQQIEHRLNDDADRRELLAQAERAWITFRDAECSFSASAAAGGTVAPMVQAMCLDELTQQRIDALRLYLDCPEGDLSCPLPPAG</sequence>
<dbReference type="AlphaFoldDB" id="A0A418SYG0"/>
<comment type="caution">
    <text evidence="3">The sequence shown here is derived from an EMBL/GenBank/DDBJ whole genome shotgun (WGS) entry which is preliminary data.</text>
</comment>
<dbReference type="Pfam" id="PF07007">
    <property type="entry name" value="LprI"/>
    <property type="match status" value="1"/>
</dbReference>
<reference evidence="4" key="1">
    <citation type="submission" date="2018-09" db="EMBL/GenBank/DDBJ databases">
        <title>Acidovorax cavernicola nov. sp. isolated from Gruta de las Maravillas (Aracena, Spain).</title>
        <authorList>
            <person name="Jurado V."/>
            <person name="Gutierrez-Patricio S."/>
            <person name="Gonzalez-Pimentel J.L."/>
            <person name="Miller A.Z."/>
            <person name="Laiz L."/>
            <person name="Saiz-Jimenez C."/>
        </authorList>
    </citation>
    <scope>NUCLEOTIDE SEQUENCE [LARGE SCALE GENOMIC DNA]</scope>
    <source>
        <strain evidence="4">1011MAR3C25</strain>
    </source>
</reference>